<dbReference type="Pfam" id="PF06335">
    <property type="entry name" value="DUF1054"/>
    <property type="match status" value="1"/>
</dbReference>
<gene>
    <name evidence="2" type="ORF">LZ480_02720</name>
</gene>
<dbReference type="PIRSF" id="PIRSF021332">
    <property type="entry name" value="DUF1054"/>
    <property type="match status" value="1"/>
</dbReference>
<reference evidence="2 3" key="1">
    <citation type="submission" date="2022-03" db="EMBL/GenBank/DDBJ databases">
        <authorList>
            <person name="Jo J.-H."/>
            <person name="Im W.-T."/>
        </authorList>
    </citation>
    <scope>NUCLEOTIDE SEQUENCE [LARGE SCALE GENOMIC DNA]</scope>
    <source>
        <strain evidence="2 3">MA9</strain>
    </source>
</reference>
<dbReference type="SUPFAM" id="SSF142913">
    <property type="entry name" value="YktB/PF0168-like"/>
    <property type="match status" value="1"/>
</dbReference>
<keyword evidence="3" id="KW-1185">Reference proteome</keyword>
<dbReference type="Gene3D" id="3.30.930.20">
    <property type="entry name" value="Protein of unknown function DUF1054"/>
    <property type="match status" value="1"/>
</dbReference>
<evidence type="ECO:0000313" key="2">
    <source>
        <dbReference type="EMBL" id="MCH7320790.1"/>
    </source>
</evidence>
<organism evidence="2 3">
    <name type="scientific">Solibacillus palustris</name>
    <dbReference type="NCBI Taxonomy" id="2908203"/>
    <lineage>
        <taxon>Bacteria</taxon>
        <taxon>Bacillati</taxon>
        <taxon>Bacillota</taxon>
        <taxon>Bacilli</taxon>
        <taxon>Bacillales</taxon>
        <taxon>Caryophanaceae</taxon>
        <taxon>Solibacillus</taxon>
    </lineage>
</organism>
<dbReference type="EMBL" id="JAKZFC010000001">
    <property type="protein sequence ID" value="MCH7320790.1"/>
    <property type="molecule type" value="Genomic_DNA"/>
</dbReference>
<evidence type="ECO:0000256" key="1">
    <source>
        <dbReference type="HAMAP-Rule" id="MF_01851"/>
    </source>
</evidence>
<name>A0ABS9U9H0_9BACL</name>
<dbReference type="InterPro" id="IPR009403">
    <property type="entry name" value="UPF0637"/>
</dbReference>
<dbReference type="InterPro" id="IPR053707">
    <property type="entry name" value="UPF0637_domain_sf"/>
</dbReference>
<dbReference type="HAMAP" id="MF_01851">
    <property type="entry name" value="UPF0637"/>
    <property type="match status" value="1"/>
</dbReference>
<proteinExistence type="inferred from homology"/>
<accession>A0ABS9U9H0</accession>
<evidence type="ECO:0000313" key="3">
    <source>
        <dbReference type="Proteomes" id="UP001316087"/>
    </source>
</evidence>
<protein>
    <recommendedName>
        <fullName evidence="1">UPF0637 protein LZ480_02720</fullName>
    </recommendedName>
</protein>
<dbReference type="Proteomes" id="UP001316087">
    <property type="component" value="Unassembled WGS sequence"/>
</dbReference>
<dbReference type="RefSeq" id="WP_241367839.1">
    <property type="nucleotide sequence ID" value="NZ_JAKZFC010000001.1"/>
</dbReference>
<comment type="similarity">
    <text evidence="1">Belongs to the UPF0637 family.</text>
</comment>
<comment type="caution">
    <text evidence="2">The sequence shown here is derived from an EMBL/GenBank/DDBJ whole genome shotgun (WGS) entry which is preliminary data.</text>
</comment>
<sequence length="209" mass="24034">MSIVNWSNEDFQVFQIEGLDERMEALTSIIRPKFHELGETFSSYFSAQTGDEFFAHVAKHARRTVNPPKDSWVAFAPYRRGYKSLPHFQIGLWGTHLFIVVAVIYEAPHKQELAERLLLNINSVKNLSDDYVISGDHMQPAAISLKEARDTQLEKMIVRLRDIKKGEFLVGRHIPAEDAVNMSAKSFLHLVEQTFDELMPIYNIIICKN</sequence>